<dbReference type="SUPFAM" id="SSF53955">
    <property type="entry name" value="Lysozyme-like"/>
    <property type="match status" value="1"/>
</dbReference>
<sequence length="491" mass="55957">MYVSNPFKLLVFLSMNALVLCITSFAYALELPTSRANTYVGDFDALHSKGVIRILVSPDLGFYHMENGRPKGIAAEHIQHFEDALKESHPLLRVIVFPVDRSDIIEKVEQGFGDIGIANLTITEKRLQKIDFTQPLRQDIVEYLVTSASAPALTEIEQLAGKKVWVKVASSHLDSVLQLNEELTSTGHKPIEIQLVGDDLQDLDLLALLESNEISATIVDSHKLKLWTQLSDKIQIHEDITLRNKGEVAWAIRKNSPLLNKEINDYLASSKQGTLLGNIIDNRYLKRTKWMSRASDAAKNEERAQLKVIFGLYGDMYDIDWMILLAQAFQESTLDHSRVSHRGAVGIMQVMPKTALDWYVDINNVYDLENNIHAGAKYLRFIHDRYFDKPEISKENKVYFSLAAYNAGPAKIRRMRAIAKELGYNHNKWFNNVEIVAKANISNEPVTYVANIKRYFTIYKRLDAFQHEREAQYSESTMALNIKALSPYFAY</sequence>
<dbReference type="PANTHER" id="PTHR37423">
    <property type="entry name" value="SOLUBLE LYTIC MUREIN TRANSGLYCOSYLASE-RELATED"/>
    <property type="match status" value="1"/>
</dbReference>
<reference evidence="6 7" key="1">
    <citation type="submission" date="2019-07" db="EMBL/GenBank/DDBJ databases">
        <title>Whole genome shotgun sequence of Vibrio superstes NBRC 103154.</title>
        <authorList>
            <person name="Hosoyama A."/>
            <person name="Uohara A."/>
            <person name="Ohji S."/>
            <person name="Ichikawa N."/>
        </authorList>
    </citation>
    <scope>NUCLEOTIDE SEQUENCE [LARGE SCALE GENOMIC DNA]</scope>
    <source>
        <strain evidence="6 7">NBRC 103154</strain>
    </source>
</reference>
<dbReference type="Proteomes" id="UP000321113">
    <property type="component" value="Unassembled WGS sequence"/>
</dbReference>
<feature type="domain" description="Solute-binding protein family 3/N-terminal" evidence="5">
    <location>
        <begin position="51"/>
        <end position="287"/>
    </location>
</feature>
<dbReference type="InterPro" id="IPR008258">
    <property type="entry name" value="Transglycosylase_SLT_dom_1"/>
</dbReference>
<dbReference type="SUPFAM" id="SSF53850">
    <property type="entry name" value="Periplasmic binding protein-like II"/>
    <property type="match status" value="1"/>
</dbReference>
<dbReference type="Gene3D" id="1.10.530.10">
    <property type="match status" value="1"/>
</dbReference>
<keyword evidence="3" id="KW-0998">Cell outer membrane</keyword>
<evidence type="ECO:0000259" key="5">
    <source>
        <dbReference type="SMART" id="SM00062"/>
    </source>
</evidence>
<dbReference type="Pfam" id="PF01464">
    <property type="entry name" value="SLT"/>
    <property type="match status" value="1"/>
</dbReference>
<feature type="signal peptide" evidence="4">
    <location>
        <begin position="1"/>
        <end position="28"/>
    </location>
</feature>
<comment type="caution">
    <text evidence="6">The sequence shown here is derived from an EMBL/GenBank/DDBJ whole genome shotgun (WGS) entry which is preliminary data.</text>
</comment>
<comment type="subcellular location">
    <subcellularLocation>
        <location evidence="1">Cell outer membrane</location>
        <topology evidence="1">Peripheral membrane protein</topology>
    </subcellularLocation>
</comment>
<comment type="similarity">
    <text evidence="2">Belongs to the transglycosylase Slt family.</text>
</comment>
<protein>
    <submittedName>
        <fullName evidence="6">Peptidoglycan lytic exotransglycosylase</fullName>
    </submittedName>
</protein>
<dbReference type="CDD" id="cd01009">
    <property type="entry name" value="PBP2_YfhD_N"/>
    <property type="match status" value="1"/>
</dbReference>
<accession>A0A511QS40</accession>
<feature type="chain" id="PRO_5022156587" evidence="4">
    <location>
        <begin position="29"/>
        <end position="491"/>
    </location>
</feature>
<dbReference type="PANTHER" id="PTHR37423:SF2">
    <property type="entry name" value="MEMBRANE-BOUND LYTIC MUREIN TRANSGLYCOSYLASE C"/>
    <property type="match status" value="1"/>
</dbReference>
<dbReference type="EMBL" id="BJXK01000006">
    <property type="protein sequence ID" value="GEM79696.1"/>
    <property type="molecule type" value="Genomic_DNA"/>
</dbReference>
<proteinExistence type="inferred from homology"/>
<dbReference type="Gene3D" id="3.40.190.10">
    <property type="entry name" value="Periplasmic binding protein-like II"/>
    <property type="match status" value="2"/>
</dbReference>
<name>A0A511QS40_9VIBR</name>
<dbReference type="AlphaFoldDB" id="A0A511QS40"/>
<keyword evidence="4" id="KW-0732">Signal</keyword>
<keyword evidence="3" id="KW-0472">Membrane</keyword>
<dbReference type="SMART" id="SM00062">
    <property type="entry name" value="PBPb"/>
    <property type="match status" value="1"/>
</dbReference>
<evidence type="ECO:0000256" key="4">
    <source>
        <dbReference type="SAM" id="SignalP"/>
    </source>
</evidence>
<evidence type="ECO:0000256" key="2">
    <source>
        <dbReference type="ARBA" id="ARBA00007734"/>
    </source>
</evidence>
<dbReference type="GO" id="GO:0009279">
    <property type="term" value="C:cell outer membrane"/>
    <property type="evidence" value="ECO:0007669"/>
    <property type="project" value="UniProtKB-SubCell"/>
</dbReference>
<gene>
    <name evidence="6" type="ORF">VSU01S_19410</name>
</gene>
<keyword evidence="7" id="KW-1185">Reference proteome</keyword>
<dbReference type="CDD" id="cd13403">
    <property type="entry name" value="MLTF-like"/>
    <property type="match status" value="1"/>
</dbReference>
<dbReference type="InterPro" id="IPR023346">
    <property type="entry name" value="Lysozyme-like_dom_sf"/>
</dbReference>
<dbReference type="Pfam" id="PF00497">
    <property type="entry name" value="SBP_bac_3"/>
    <property type="match status" value="1"/>
</dbReference>
<evidence type="ECO:0000256" key="1">
    <source>
        <dbReference type="ARBA" id="ARBA00004339"/>
    </source>
</evidence>
<evidence type="ECO:0000313" key="6">
    <source>
        <dbReference type="EMBL" id="GEM79696.1"/>
    </source>
</evidence>
<dbReference type="InterPro" id="IPR001638">
    <property type="entry name" value="Solute-binding_3/MltF_N"/>
</dbReference>
<evidence type="ECO:0000256" key="3">
    <source>
        <dbReference type="ARBA" id="ARBA00023237"/>
    </source>
</evidence>
<evidence type="ECO:0000313" key="7">
    <source>
        <dbReference type="Proteomes" id="UP000321113"/>
    </source>
</evidence>
<organism evidence="6 7">
    <name type="scientific">Vibrio superstes NBRC 103154</name>
    <dbReference type="NCBI Taxonomy" id="1219062"/>
    <lineage>
        <taxon>Bacteria</taxon>
        <taxon>Pseudomonadati</taxon>
        <taxon>Pseudomonadota</taxon>
        <taxon>Gammaproteobacteria</taxon>
        <taxon>Vibrionales</taxon>
        <taxon>Vibrionaceae</taxon>
        <taxon>Vibrio</taxon>
    </lineage>
</organism>